<evidence type="ECO:0000313" key="11">
    <source>
        <dbReference type="Proteomes" id="UP000265882"/>
    </source>
</evidence>
<comment type="subcellular location">
    <subcellularLocation>
        <location evidence="1">Cell outer membrane</location>
    </subcellularLocation>
</comment>
<keyword evidence="5" id="KW-0812">Transmembrane</keyword>
<keyword evidence="8" id="KW-0175">Coiled coil</keyword>
<reference evidence="10 11" key="1">
    <citation type="journal article" date="2017" name="ISME J.">
        <title>Energy and carbon metabolisms in a deep terrestrial subsurface fluid microbial community.</title>
        <authorList>
            <person name="Momper L."/>
            <person name="Jungbluth S.P."/>
            <person name="Lee M.D."/>
            <person name="Amend J.P."/>
        </authorList>
    </citation>
    <scope>NUCLEOTIDE SEQUENCE [LARGE SCALE GENOMIC DNA]</scope>
    <source>
        <strain evidence="10">SURF_5</strain>
    </source>
</reference>
<dbReference type="GO" id="GO:0015288">
    <property type="term" value="F:porin activity"/>
    <property type="evidence" value="ECO:0007669"/>
    <property type="project" value="TreeGrafter"/>
</dbReference>
<keyword evidence="7" id="KW-0998">Cell outer membrane</keyword>
<dbReference type="Gene3D" id="1.20.1600.10">
    <property type="entry name" value="Outer membrane efflux proteins (OEP)"/>
    <property type="match status" value="1"/>
</dbReference>
<evidence type="ECO:0000313" key="10">
    <source>
        <dbReference type="EMBL" id="RJP15991.1"/>
    </source>
</evidence>
<dbReference type="PANTHER" id="PTHR30026:SF20">
    <property type="entry name" value="OUTER MEMBRANE PROTEIN TOLC"/>
    <property type="match status" value="1"/>
</dbReference>
<dbReference type="EMBL" id="QZKU01000129">
    <property type="protein sequence ID" value="RJP15991.1"/>
    <property type="molecule type" value="Genomic_DNA"/>
</dbReference>
<dbReference type="Proteomes" id="UP000265882">
    <property type="component" value="Unassembled WGS sequence"/>
</dbReference>
<keyword evidence="6" id="KW-0472">Membrane</keyword>
<protein>
    <submittedName>
        <fullName evidence="10">TolC family protein</fullName>
    </submittedName>
</protein>
<feature type="compositionally biased region" description="Polar residues" evidence="9">
    <location>
        <begin position="55"/>
        <end position="69"/>
    </location>
</feature>
<keyword evidence="3" id="KW-0813">Transport</keyword>
<evidence type="ECO:0000256" key="4">
    <source>
        <dbReference type="ARBA" id="ARBA00022452"/>
    </source>
</evidence>
<sequence>MALGRGSDISRGVKGLSSSLIAATRCRRGCTLAALCVLFVLGMILPAGAFTTPAEIQQPDNAPPQTDATQAGGPPLSSPPGEGPGSIQEEPGSHARSQDTAAADPVLVLTLEDAINRALEANRSILDARDRLESARLSIVSAESEFELKLFPDAVAGVTGGDDEDDGELLGAGISIEKKLPIGTVLAVRPNVERDDDVYRSSVDSFLIQPLLRGAGREFNLALVRESEFGERSSERSLYLTRAGTVISTVGAVYSVIGQREFVRLNLESVSRLKGHAQAARVKEKFGLATPIDVYRAEIQMKQSEDSLATAQEAYQDALDNLRLILALPIEEDIDVSAPLDYSIVRMKEEEAIEIALRNRVELKQAWDTVMNVERRSRVAKHGILPELNVVLSFSPFQESAVFEESLQLDKYFWGINLTSTTDLARTAERAAYEQSLIEVQAAYRDMVLTRDEVVRDVKSSLRTLIKAEQRIEIQKQQIKQSEGKLKLAQVKFKHGMANNFDLIEAEEELRRAQTNLVSVVIDYIVGTYAFRESIGTLLEQPAGL</sequence>
<dbReference type="GO" id="GO:0009279">
    <property type="term" value="C:cell outer membrane"/>
    <property type="evidence" value="ECO:0007669"/>
    <property type="project" value="UniProtKB-SubCell"/>
</dbReference>
<feature type="coiled-coil region" evidence="8">
    <location>
        <begin position="465"/>
        <end position="523"/>
    </location>
</feature>
<evidence type="ECO:0000256" key="1">
    <source>
        <dbReference type="ARBA" id="ARBA00004442"/>
    </source>
</evidence>
<dbReference type="InterPro" id="IPR003423">
    <property type="entry name" value="OMP_efflux"/>
</dbReference>
<dbReference type="GO" id="GO:0015562">
    <property type="term" value="F:efflux transmembrane transporter activity"/>
    <property type="evidence" value="ECO:0007669"/>
    <property type="project" value="InterPro"/>
</dbReference>
<keyword evidence="4" id="KW-1134">Transmembrane beta strand</keyword>
<comment type="caution">
    <text evidence="10">The sequence shown here is derived from an EMBL/GenBank/DDBJ whole genome shotgun (WGS) entry which is preliminary data.</text>
</comment>
<dbReference type="GO" id="GO:1990281">
    <property type="term" value="C:efflux pump complex"/>
    <property type="evidence" value="ECO:0007669"/>
    <property type="project" value="TreeGrafter"/>
</dbReference>
<evidence type="ECO:0000256" key="6">
    <source>
        <dbReference type="ARBA" id="ARBA00023136"/>
    </source>
</evidence>
<dbReference type="SUPFAM" id="SSF56954">
    <property type="entry name" value="Outer membrane efflux proteins (OEP)"/>
    <property type="match status" value="1"/>
</dbReference>
<accession>A0A3A4NLE6</accession>
<proteinExistence type="inferred from homology"/>
<dbReference type="InterPro" id="IPR051906">
    <property type="entry name" value="TolC-like"/>
</dbReference>
<gene>
    <name evidence="10" type="ORF">C4520_19635</name>
</gene>
<evidence type="ECO:0000256" key="9">
    <source>
        <dbReference type="SAM" id="MobiDB-lite"/>
    </source>
</evidence>
<feature type="region of interest" description="Disordered" evidence="9">
    <location>
        <begin position="55"/>
        <end position="100"/>
    </location>
</feature>
<comment type="similarity">
    <text evidence="2">Belongs to the outer membrane factor (OMF) (TC 1.B.17) family.</text>
</comment>
<dbReference type="PANTHER" id="PTHR30026">
    <property type="entry name" value="OUTER MEMBRANE PROTEIN TOLC"/>
    <property type="match status" value="1"/>
</dbReference>
<evidence type="ECO:0000256" key="7">
    <source>
        <dbReference type="ARBA" id="ARBA00023237"/>
    </source>
</evidence>
<dbReference type="Pfam" id="PF02321">
    <property type="entry name" value="OEP"/>
    <property type="match status" value="1"/>
</dbReference>
<evidence type="ECO:0000256" key="3">
    <source>
        <dbReference type="ARBA" id="ARBA00022448"/>
    </source>
</evidence>
<evidence type="ECO:0000256" key="5">
    <source>
        <dbReference type="ARBA" id="ARBA00022692"/>
    </source>
</evidence>
<evidence type="ECO:0000256" key="2">
    <source>
        <dbReference type="ARBA" id="ARBA00007613"/>
    </source>
</evidence>
<dbReference type="AlphaFoldDB" id="A0A3A4NLE6"/>
<organism evidence="10 11">
    <name type="scientific">Abyssobacteria bacterium (strain SURF_5)</name>
    <dbReference type="NCBI Taxonomy" id="2093360"/>
    <lineage>
        <taxon>Bacteria</taxon>
        <taxon>Pseudomonadati</taxon>
        <taxon>Candidatus Hydrogenedentota</taxon>
        <taxon>Candidatus Abyssobacteria</taxon>
    </lineage>
</organism>
<name>A0A3A4NLE6_ABYX5</name>
<evidence type="ECO:0000256" key="8">
    <source>
        <dbReference type="SAM" id="Coils"/>
    </source>
</evidence>
<feature type="coiled-coil region" evidence="8">
    <location>
        <begin position="111"/>
        <end position="145"/>
    </location>
</feature>